<dbReference type="Proteomes" id="UP000266841">
    <property type="component" value="Unassembled WGS sequence"/>
</dbReference>
<feature type="compositionally biased region" description="Acidic residues" evidence="2">
    <location>
        <begin position="346"/>
        <end position="356"/>
    </location>
</feature>
<dbReference type="EMBL" id="AGNL01035923">
    <property type="protein sequence ID" value="EJK54370.1"/>
    <property type="molecule type" value="Genomic_DNA"/>
</dbReference>
<organism evidence="3 4">
    <name type="scientific">Thalassiosira oceanica</name>
    <name type="common">Marine diatom</name>
    <dbReference type="NCBI Taxonomy" id="159749"/>
    <lineage>
        <taxon>Eukaryota</taxon>
        <taxon>Sar</taxon>
        <taxon>Stramenopiles</taxon>
        <taxon>Ochrophyta</taxon>
        <taxon>Bacillariophyta</taxon>
        <taxon>Coscinodiscophyceae</taxon>
        <taxon>Thalassiosirophycidae</taxon>
        <taxon>Thalassiosirales</taxon>
        <taxon>Thalassiosiraceae</taxon>
        <taxon>Thalassiosira</taxon>
    </lineage>
</organism>
<evidence type="ECO:0000256" key="2">
    <source>
        <dbReference type="SAM" id="MobiDB-lite"/>
    </source>
</evidence>
<reference evidence="3 4" key="1">
    <citation type="journal article" date="2012" name="Genome Biol.">
        <title>Genome and low-iron response of an oceanic diatom adapted to chronic iron limitation.</title>
        <authorList>
            <person name="Lommer M."/>
            <person name="Specht M."/>
            <person name="Roy A.S."/>
            <person name="Kraemer L."/>
            <person name="Andreson R."/>
            <person name="Gutowska M.A."/>
            <person name="Wolf J."/>
            <person name="Bergner S.V."/>
            <person name="Schilhabel M.B."/>
            <person name="Klostermeier U.C."/>
            <person name="Beiko R.G."/>
            <person name="Rosenstiel P."/>
            <person name="Hippler M."/>
            <person name="Laroche J."/>
        </authorList>
    </citation>
    <scope>NUCLEOTIDE SEQUENCE [LARGE SCALE GENOMIC DNA]</scope>
    <source>
        <strain evidence="3 4">CCMP1005</strain>
    </source>
</reference>
<feature type="compositionally biased region" description="Polar residues" evidence="2">
    <location>
        <begin position="1"/>
        <end position="10"/>
    </location>
</feature>
<feature type="region of interest" description="Disordered" evidence="2">
    <location>
        <begin position="277"/>
        <end position="366"/>
    </location>
</feature>
<feature type="compositionally biased region" description="Basic residues" evidence="2">
    <location>
        <begin position="66"/>
        <end position="76"/>
    </location>
</feature>
<feature type="region of interest" description="Disordered" evidence="2">
    <location>
        <begin position="1"/>
        <end position="178"/>
    </location>
</feature>
<feature type="compositionally biased region" description="Acidic residues" evidence="2">
    <location>
        <begin position="160"/>
        <end position="169"/>
    </location>
</feature>
<evidence type="ECO:0000313" key="4">
    <source>
        <dbReference type="Proteomes" id="UP000266841"/>
    </source>
</evidence>
<name>K0RML0_THAOC</name>
<comment type="caution">
    <text evidence="3">The sequence shown here is derived from an EMBL/GenBank/DDBJ whole genome shotgun (WGS) entry which is preliminary data.</text>
</comment>
<accession>K0RML0</accession>
<dbReference type="AlphaFoldDB" id="K0RML0"/>
<feature type="compositionally biased region" description="Low complexity" evidence="2">
    <location>
        <begin position="98"/>
        <end position="113"/>
    </location>
</feature>
<sequence>MIYQFYQPTEASAADLLSPPPPAATGHDDGARAASGRPNPRRDVSELGMRGARVSVGGDGRGRGVSARRRRRRRRAERLTRVAAFHDANQKFLRGVRQRQQGGADATADANGIAGDGDLAGGPAGQAVWPSDGVGVPQSEPPEAGVDGTDGTREVSANGDDGDDGDDPEAVVYGTDGTRAVPRPRALVTKFTLRHNSDRHEAEVRALESELERQSERHRGVASGLRSLLVESEAERTRLQEQLAEAVGGEARRHEAMKARWDEMIERAAEDGKWVEEQAAQWKESAERHSRRVEGARERGRLADGSDSSGGNGRGGDSGGSGDSLRRQSRRQIQRRLWGSAYDPDGPQELDSSDDSEERRIFGDVR</sequence>
<evidence type="ECO:0000256" key="1">
    <source>
        <dbReference type="SAM" id="Coils"/>
    </source>
</evidence>
<feature type="compositionally biased region" description="Gly residues" evidence="2">
    <location>
        <begin position="308"/>
        <end position="322"/>
    </location>
</feature>
<gene>
    <name evidence="3" type="ORF">THAOC_26011</name>
</gene>
<feature type="compositionally biased region" description="Basic and acidic residues" evidence="2">
    <location>
        <begin position="357"/>
        <end position="366"/>
    </location>
</feature>
<evidence type="ECO:0000313" key="3">
    <source>
        <dbReference type="EMBL" id="EJK54370.1"/>
    </source>
</evidence>
<feature type="compositionally biased region" description="Gly residues" evidence="2">
    <location>
        <begin position="114"/>
        <end position="124"/>
    </location>
</feature>
<proteinExistence type="predicted"/>
<feature type="compositionally biased region" description="Basic and acidic residues" evidence="2">
    <location>
        <begin position="284"/>
        <end position="304"/>
    </location>
</feature>
<protein>
    <submittedName>
        <fullName evidence="3">Uncharacterized protein</fullName>
    </submittedName>
</protein>
<keyword evidence="4" id="KW-1185">Reference proteome</keyword>
<keyword evidence="1" id="KW-0175">Coiled coil</keyword>
<feature type="coiled-coil region" evidence="1">
    <location>
        <begin position="197"/>
        <end position="242"/>
    </location>
</feature>